<keyword evidence="4" id="KW-1185">Reference proteome</keyword>
<dbReference type="PROSITE" id="PS51273">
    <property type="entry name" value="GATASE_TYPE_1"/>
    <property type="match status" value="1"/>
</dbReference>
<comment type="caution">
    <text evidence="3">The sequence shown here is derived from an EMBL/GenBank/DDBJ whole genome shotgun (WGS) entry which is preliminary data.</text>
</comment>
<dbReference type="SUPFAM" id="SSF52317">
    <property type="entry name" value="Class I glutamine amidotransferase-like"/>
    <property type="match status" value="1"/>
</dbReference>
<name>A0A3D9C287_9FLAO</name>
<dbReference type="EMBL" id="QNVT01000030">
    <property type="protein sequence ID" value="REC59970.1"/>
    <property type="molecule type" value="Genomic_DNA"/>
</dbReference>
<proteinExistence type="predicted"/>
<dbReference type="Pfam" id="PF00117">
    <property type="entry name" value="GATase"/>
    <property type="match status" value="1"/>
</dbReference>
<dbReference type="InterPro" id="IPR050472">
    <property type="entry name" value="Anth_synth/Amidotransfase"/>
</dbReference>
<dbReference type="PRINTS" id="PR00097">
    <property type="entry name" value="ANTSNTHASEII"/>
</dbReference>
<dbReference type="CDD" id="cd01743">
    <property type="entry name" value="GATase1_Anthranilate_Synthase"/>
    <property type="match status" value="1"/>
</dbReference>
<dbReference type="Gene3D" id="3.40.50.880">
    <property type="match status" value="1"/>
</dbReference>
<feature type="domain" description="Glutamine amidotransferase" evidence="2">
    <location>
        <begin position="5"/>
        <end position="187"/>
    </location>
</feature>
<dbReference type="GO" id="GO:0004049">
    <property type="term" value="F:anthranilate synthase activity"/>
    <property type="evidence" value="ECO:0007669"/>
    <property type="project" value="TreeGrafter"/>
</dbReference>
<dbReference type="GO" id="GO:0005829">
    <property type="term" value="C:cytosol"/>
    <property type="evidence" value="ECO:0007669"/>
    <property type="project" value="TreeGrafter"/>
</dbReference>
<dbReference type="PRINTS" id="PR00096">
    <property type="entry name" value="GATASE"/>
</dbReference>
<dbReference type="InterPro" id="IPR017926">
    <property type="entry name" value="GATASE"/>
</dbReference>
<dbReference type="PANTHER" id="PTHR43418">
    <property type="entry name" value="MULTIFUNCTIONAL TRYPTOPHAN BIOSYNTHESIS PROTEIN-RELATED"/>
    <property type="match status" value="1"/>
</dbReference>
<evidence type="ECO:0000313" key="4">
    <source>
        <dbReference type="Proteomes" id="UP000256686"/>
    </source>
</evidence>
<dbReference type="InterPro" id="IPR006221">
    <property type="entry name" value="TrpG/PapA_dom"/>
</dbReference>
<dbReference type="Proteomes" id="UP000256686">
    <property type="component" value="Unassembled WGS sequence"/>
</dbReference>
<dbReference type="InterPro" id="IPR029062">
    <property type="entry name" value="Class_I_gatase-like"/>
</dbReference>
<gene>
    <name evidence="3" type="ORF">DRF65_23230</name>
</gene>
<evidence type="ECO:0000259" key="2">
    <source>
        <dbReference type="Pfam" id="PF00117"/>
    </source>
</evidence>
<evidence type="ECO:0000313" key="3">
    <source>
        <dbReference type="EMBL" id="REC59970.1"/>
    </source>
</evidence>
<organism evidence="3 4">
    <name type="scientific">Chryseobacterium pennae</name>
    <dbReference type="NCBI Taxonomy" id="2258962"/>
    <lineage>
        <taxon>Bacteria</taxon>
        <taxon>Pseudomonadati</taxon>
        <taxon>Bacteroidota</taxon>
        <taxon>Flavobacteriia</taxon>
        <taxon>Flavobacteriales</taxon>
        <taxon>Weeksellaceae</taxon>
        <taxon>Chryseobacterium group</taxon>
        <taxon>Chryseobacterium</taxon>
    </lineage>
</organism>
<protein>
    <submittedName>
        <fullName evidence="3">Aminodeoxychorismate/anthranilate synthase component II</fullName>
    </submittedName>
</protein>
<dbReference type="GO" id="GO:0000162">
    <property type="term" value="P:L-tryptophan biosynthetic process"/>
    <property type="evidence" value="ECO:0007669"/>
    <property type="project" value="TreeGrafter"/>
</dbReference>
<dbReference type="PRINTS" id="PR00099">
    <property type="entry name" value="CPSGATASE"/>
</dbReference>
<dbReference type="RefSeq" id="WP_115973113.1">
    <property type="nucleotide sequence ID" value="NZ_QNVT01000030.1"/>
</dbReference>
<evidence type="ECO:0000256" key="1">
    <source>
        <dbReference type="ARBA" id="ARBA00022962"/>
    </source>
</evidence>
<dbReference type="PANTHER" id="PTHR43418:SF4">
    <property type="entry name" value="MULTIFUNCTIONAL TRYPTOPHAN BIOSYNTHESIS PROTEIN"/>
    <property type="match status" value="1"/>
</dbReference>
<accession>A0A3D9C287</accession>
<reference evidence="4" key="1">
    <citation type="submission" date="2018-06" db="EMBL/GenBank/DDBJ databases">
        <authorList>
            <person name="Lum Nde A."/>
            <person name="Hugo C."/>
        </authorList>
    </citation>
    <scope>NUCLEOTIDE SEQUENCE [LARGE SCALE GENOMIC DNA]</scope>
    <source>
        <strain evidence="4">1_F178</strain>
    </source>
</reference>
<sequence length="189" mass="21549">MKKILLVDNYDSFTYNLKQLISECGDYKIDVYRNDAFQLELAQDYDAIVLSPGPGIPQDAGLCIPLIKTYKHSKKILGICLGHQAIGIAFGAHLINTSQVYHGVSSIISLNKNEKIYTELPDHIEVARYHSWVVENRNLPQNLVITSTDDQETIMSLRHEKYDITGLQYHPESFLTPKGKKIVQNWLKF</sequence>
<dbReference type="NCBIfam" id="TIGR00566">
    <property type="entry name" value="trpG_papA"/>
    <property type="match status" value="1"/>
</dbReference>
<keyword evidence="1" id="KW-0315">Glutamine amidotransferase</keyword>
<dbReference type="AlphaFoldDB" id="A0A3D9C287"/>
<dbReference type="FunFam" id="3.40.50.880:FF:000003">
    <property type="entry name" value="Anthranilate synthase component II"/>
    <property type="match status" value="1"/>
</dbReference>